<feature type="domain" description="Tetrapyrrole methylase" evidence="7">
    <location>
        <begin position="38"/>
        <end position="245"/>
    </location>
</feature>
<comment type="pathway">
    <text evidence="1">Cofactor biosynthesis; adenosylcobalamin biosynthesis.</text>
</comment>
<feature type="domain" description="Cobalamin biosynthesis precorrin-8X methylmutase CobH/CbiC" evidence="8">
    <location>
        <begin position="305"/>
        <end position="513"/>
    </location>
</feature>
<evidence type="ECO:0000313" key="10">
    <source>
        <dbReference type="Proteomes" id="UP000010798"/>
    </source>
</evidence>
<gene>
    <name evidence="9" type="ordered locus">Sinac_1619</name>
</gene>
<evidence type="ECO:0000256" key="5">
    <source>
        <dbReference type="ARBA" id="ARBA00022691"/>
    </source>
</evidence>
<dbReference type="PANTHER" id="PTHR47036">
    <property type="entry name" value="COBALT-FACTOR III C(17)-METHYLTRANSFERASE-RELATED"/>
    <property type="match status" value="1"/>
</dbReference>
<dbReference type="eggNOG" id="COG1010">
    <property type="taxonomic scope" value="Bacteria"/>
</dbReference>
<evidence type="ECO:0000259" key="7">
    <source>
        <dbReference type="Pfam" id="PF00590"/>
    </source>
</evidence>
<keyword evidence="2" id="KW-0169">Cobalamin biosynthesis</keyword>
<dbReference type="GO" id="GO:0032259">
    <property type="term" value="P:methylation"/>
    <property type="evidence" value="ECO:0007669"/>
    <property type="project" value="UniProtKB-KW"/>
</dbReference>
<dbReference type="InterPro" id="IPR003722">
    <property type="entry name" value="Cbl_synth_CobH/CbiC"/>
</dbReference>
<dbReference type="InterPro" id="IPR051810">
    <property type="entry name" value="Precorrin_MeTrfase"/>
</dbReference>
<proteinExistence type="predicted"/>
<evidence type="ECO:0000256" key="2">
    <source>
        <dbReference type="ARBA" id="ARBA00022573"/>
    </source>
</evidence>
<accession>L0DAY5</accession>
<dbReference type="Gene3D" id="3.40.50.10230">
    <property type="entry name" value="Cobalamin biosynthesis CobH/CbiC, precorrin-8X methylmutase"/>
    <property type="match status" value="1"/>
</dbReference>
<dbReference type="Gene3D" id="3.30.950.10">
    <property type="entry name" value="Methyltransferase, Cobalt-precorrin-4 Transmethylase, Domain 2"/>
    <property type="match status" value="1"/>
</dbReference>
<keyword evidence="10" id="KW-1185">Reference proteome</keyword>
<dbReference type="PANTHER" id="PTHR47036:SF1">
    <property type="entry name" value="COBALT-FACTOR III C(17)-METHYLTRANSFERASE-RELATED"/>
    <property type="match status" value="1"/>
</dbReference>
<protein>
    <submittedName>
        <fullName evidence="9">Precorrin-3B C17-methyltransferase</fullName>
    </submittedName>
</protein>
<dbReference type="NCBIfam" id="TIGR01466">
    <property type="entry name" value="cobJ_cbiH"/>
    <property type="match status" value="1"/>
</dbReference>
<dbReference type="KEGG" id="saci:Sinac_1619"/>
<dbReference type="Proteomes" id="UP000010798">
    <property type="component" value="Chromosome"/>
</dbReference>
<keyword evidence="4 9" id="KW-0808">Transferase</keyword>
<dbReference type="InterPro" id="IPR014776">
    <property type="entry name" value="4pyrrole_Mease_sub2"/>
</dbReference>
<dbReference type="Pfam" id="PF02570">
    <property type="entry name" value="CbiC"/>
    <property type="match status" value="1"/>
</dbReference>
<name>L0DAY5_SINAD</name>
<dbReference type="AlphaFoldDB" id="L0DAY5"/>
<dbReference type="SUPFAM" id="SSF63965">
    <property type="entry name" value="Precorrin-8X methylmutase CbiC/CobH"/>
    <property type="match status" value="1"/>
</dbReference>
<dbReference type="eggNOG" id="COG2082">
    <property type="taxonomic scope" value="Bacteria"/>
</dbReference>
<dbReference type="Pfam" id="PF00590">
    <property type="entry name" value="TP_methylase"/>
    <property type="match status" value="1"/>
</dbReference>
<dbReference type="InterPro" id="IPR006363">
    <property type="entry name" value="Cbl_synth_CobJ/CibH_dom"/>
</dbReference>
<dbReference type="InterPro" id="IPR014777">
    <property type="entry name" value="4pyrrole_Mease_sub1"/>
</dbReference>
<organism evidence="9 10">
    <name type="scientific">Singulisphaera acidiphila (strain ATCC BAA-1392 / DSM 18658 / VKM B-2454 / MOB10)</name>
    <dbReference type="NCBI Taxonomy" id="886293"/>
    <lineage>
        <taxon>Bacteria</taxon>
        <taxon>Pseudomonadati</taxon>
        <taxon>Planctomycetota</taxon>
        <taxon>Planctomycetia</taxon>
        <taxon>Isosphaerales</taxon>
        <taxon>Isosphaeraceae</taxon>
        <taxon>Singulisphaera</taxon>
    </lineage>
</organism>
<evidence type="ECO:0000259" key="8">
    <source>
        <dbReference type="Pfam" id="PF02570"/>
    </source>
</evidence>
<sequence>MALLQKKNGRADSRALNRSSSWYAEPMSLEDQATTTGTLYVVGLGPGSAGLLTPDASAALAASEAVVGYRGYLDLIEDRLAGKTIVGRELGEEVERARLALELAEQGRTVALISTGDAGIYGMGGVVWELASRVGTTAELVVVPGVTAACSAAALLGAPIAHDWASLSLSDLLTPWDVIVRRVDAAAEADFVLALYNPASRKRTRQLAAVADRLLVHRSPETPVGLVENAYRPGERVEIVTLMDLALGKAVVNMFTTVVVGSSRTFVANGKMVTPRIYAAKAPIHDANGSPPEEAATSRGPGDLIMAESLAIIDRELGPEPSDPAERAVLRRVIHASADFEFAGTLQFSPGALEAAIEAFRGESQGKGTPGLPASVVTDVEMLKSGVRRDLAEPLGVSTFCLLNHSQSRRIAADDAITRSAAGLRLAVAEVGNNAVIAIGNAPTALEETLRLIRETPWRPACVIGIPVGFVGVEASKQRLIDEFQDSGVPFITSLGRKGGTAVTAAVVNALLELAGPAPRIRTLTGG</sequence>
<dbReference type="GO" id="GO:0016993">
    <property type="term" value="F:precorrin-8X methylmutase activity"/>
    <property type="evidence" value="ECO:0007669"/>
    <property type="project" value="InterPro"/>
</dbReference>
<evidence type="ECO:0000256" key="6">
    <source>
        <dbReference type="ARBA" id="ARBA00023235"/>
    </source>
</evidence>
<dbReference type="CDD" id="cd11646">
    <property type="entry name" value="Precorrin_3B_C17_MT"/>
    <property type="match status" value="1"/>
</dbReference>
<dbReference type="GO" id="GO:0008168">
    <property type="term" value="F:methyltransferase activity"/>
    <property type="evidence" value="ECO:0007669"/>
    <property type="project" value="UniProtKB-KW"/>
</dbReference>
<evidence type="ECO:0000256" key="1">
    <source>
        <dbReference type="ARBA" id="ARBA00004953"/>
    </source>
</evidence>
<dbReference type="InterPro" id="IPR035996">
    <property type="entry name" value="4pyrrol_Methylase_sf"/>
</dbReference>
<dbReference type="STRING" id="886293.Sinac_1619"/>
<evidence type="ECO:0000256" key="3">
    <source>
        <dbReference type="ARBA" id="ARBA00022603"/>
    </source>
</evidence>
<dbReference type="UniPathway" id="UPA00148"/>
<dbReference type="HOGENOM" id="CLU_573257_0_0_0"/>
<keyword evidence="3 9" id="KW-0489">Methyltransferase</keyword>
<dbReference type="Gene3D" id="3.40.1010.10">
    <property type="entry name" value="Cobalt-precorrin-4 Transmethylase, Domain 1"/>
    <property type="match status" value="1"/>
</dbReference>
<evidence type="ECO:0000256" key="4">
    <source>
        <dbReference type="ARBA" id="ARBA00022679"/>
    </source>
</evidence>
<dbReference type="GO" id="GO:0009236">
    <property type="term" value="P:cobalamin biosynthetic process"/>
    <property type="evidence" value="ECO:0007669"/>
    <property type="project" value="UniProtKB-UniPathway"/>
</dbReference>
<dbReference type="InterPro" id="IPR000878">
    <property type="entry name" value="4pyrrol_Mease"/>
</dbReference>
<keyword evidence="5" id="KW-0949">S-adenosyl-L-methionine</keyword>
<dbReference type="SUPFAM" id="SSF53790">
    <property type="entry name" value="Tetrapyrrole methylase"/>
    <property type="match status" value="1"/>
</dbReference>
<keyword evidence="6" id="KW-0413">Isomerase</keyword>
<evidence type="ECO:0000313" key="9">
    <source>
        <dbReference type="EMBL" id="AGA25998.1"/>
    </source>
</evidence>
<reference evidence="9 10" key="1">
    <citation type="submission" date="2012-02" db="EMBL/GenBank/DDBJ databases">
        <title>Complete sequence of chromosome of Singulisphaera acidiphila DSM 18658.</title>
        <authorList>
            <consortium name="US DOE Joint Genome Institute (JGI-PGF)"/>
            <person name="Lucas S."/>
            <person name="Copeland A."/>
            <person name="Lapidus A."/>
            <person name="Glavina del Rio T."/>
            <person name="Dalin E."/>
            <person name="Tice H."/>
            <person name="Bruce D."/>
            <person name="Goodwin L."/>
            <person name="Pitluck S."/>
            <person name="Peters L."/>
            <person name="Ovchinnikova G."/>
            <person name="Chertkov O."/>
            <person name="Kyrpides N."/>
            <person name="Mavromatis K."/>
            <person name="Ivanova N."/>
            <person name="Brettin T."/>
            <person name="Detter J.C."/>
            <person name="Han C."/>
            <person name="Larimer F."/>
            <person name="Land M."/>
            <person name="Hauser L."/>
            <person name="Markowitz V."/>
            <person name="Cheng J.-F."/>
            <person name="Hugenholtz P."/>
            <person name="Woyke T."/>
            <person name="Wu D."/>
            <person name="Tindall B."/>
            <person name="Pomrenke H."/>
            <person name="Brambilla E."/>
            <person name="Klenk H.-P."/>
            <person name="Eisen J.A."/>
        </authorList>
    </citation>
    <scope>NUCLEOTIDE SEQUENCE [LARGE SCALE GENOMIC DNA]</scope>
    <source>
        <strain evidence="10">ATCC BAA-1392 / DSM 18658 / VKM B-2454 / MOB10</strain>
    </source>
</reference>
<dbReference type="EMBL" id="CP003364">
    <property type="protein sequence ID" value="AGA25998.1"/>
    <property type="molecule type" value="Genomic_DNA"/>
</dbReference>
<dbReference type="InterPro" id="IPR036588">
    <property type="entry name" value="CobH/CbiC_sf"/>
</dbReference>